<evidence type="ECO:0000256" key="1">
    <source>
        <dbReference type="SAM" id="Phobius"/>
    </source>
</evidence>
<name>A0A5D0CZE4_9BACL</name>
<gene>
    <name evidence="2" type="ORF">FRY98_03150</name>
</gene>
<dbReference type="OrthoDB" id="1452241at2"/>
<keyword evidence="1" id="KW-1133">Transmembrane helix</keyword>
<evidence type="ECO:0000313" key="3">
    <source>
        <dbReference type="Proteomes" id="UP000325218"/>
    </source>
</evidence>
<organism evidence="2 3">
    <name type="scientific">Paenibacillus faecis</name>
    <dbReference type="NCBI Taxonomy" id="862114"/>
    <lineage>
        <taxon>Bacteria</taxon>
        <taxon>Bacillati</taxon>
        <taxon>Bacillota</taxon>
        <taxon>Bacilli</taxon>
        <taxon>Bacillales</taxon>
        <taxon>Paenibacillaceae</taxon>
        <taxon>Paenibacillus</taxon>
    </lineage>
</organism>
<dbReference type="EMBL" id="VSDO01000001">
    <property type="protein sequence ID" value="TYA14694.1"/>
    <property type="molecule type" value="Genomic_DNA"/>
</dbReference>
<keyword evidence="3" id="KW-1185">Reference proteome</keyword>
<keyword evidence="1" id="KW-0812">Transmembrane</keyword>
<dbReference type="AlphaFoldDB" id="A0A5D0CZE4"/>
<accession>A0A5D0CZE4</accession>
<dbReference type="RefSeq" id="WP_148450288.1">
    <property type="nucleotide sequence ID" value="NZ_VSDO01000001.1"/>
</dbReference>
<evidence type="ECO:0000313" key="2">
    <source>
        <dbReference type="EMBL" id="TYA14694.1"/>
    </source>
</evidence>
<keyword evidence="1" id="KW-0472">Membrane</keyword>
<dbReference type="Proteomes" id="UP000325218">
    <property type="component" value="Unassembled WGS sequence"/>
</dbReference>
<feature type="transmembrane region" description="Helical" evidence="1">
    <location>
        <begin position="274"/>
        <end position="298"/>
    </location>
</feature>
<proteinExistence type="predicted"/>
<sequence length="308" mass="35398">MVTKKNGSKEYCFDFGFLIESIEGIEDIFLYVPFPIKKEQIKDLGTIISNNQLVNAIFNENFTTTDGEPKRLTVNGTKDKPPFTIYSLEIESQIEISNCIRSGNTDKPGTILKIRIGNISPGSKARYYFRIRIQAQKKDIALINDQIKGISIFSNQFTNTEIIDFRLNDIRSCGEELREQFNKGLKFNLLAVHYLILRSADDLIIHYGESINSRMLENDLWKDYIDSVPTNNIIAYHIKKKANKTNSDNSGMPKYEYLEGFSDLTRFQYQKSSWLILLLYTIFIIIFGAAGGIFGDWISEIVQSLFRK</sequence>
<protein>
    <submittedName>
        <fullName evidence="2">Uncharacterized protein</fullName>
    </submittedName>
</protein>
<reference evidence="2 3" key="1">
    <citation type="submission" date="2019-08" db="EMBL/GenBank/DDBJ databases">
        <title>Genome sequencing of Paenibacillus faecis DSM 23593(T).</title>
        <authorList>
            <person name="Kook J.-K."/>
            <person name="Park S.-N."/>
            <person name="Lim Y.K."/>
        </authorList>
    </citation>
    <scope>NUCLEOTIDE SEQUENCE [LARGE SCALE GENOMIC DNA]</scope>
    <source>
        <strain evidence="2 3">DSM 23593</strain>
    </source>
</reference>
<comment type="caution">
    <text evidence="2">The sequence shown here is derived from an EMBL/GenBank/DDBJ whole genome shotgun (WGS) entry which is preliminary data.</text>
</comment>